<dbReference type="PRINTS" id="PR00417">
    <property type="entry name" value="PRTPISMRASEI"/>
</dbReference>
<dbReference type="PATRIC" id="fig|242163.4.peg.4831"/>
<dbReference type="InterPro" id="IPR013826">
    <property type="entry name" value="Topo_IA_cen_sub3"/>
</dbReference>
<reference evidence="13" key="1">
    <citation type="submission" date="2015-06" db="EMBL/GenBank/DDBJ databases">
        <title>Comparative genomics of Burkholderia leaf nodule symbionts.</title>
        <authorList>
            <person name="Carlier A."/>
            <person name="Eberl L."/>
            <person name="Pinto-Carbo M."/>
        </authorList>
    </citation>
    <scope>NUCLEOTIDE SEQUENCE [LARGE SCALE GENOMIC DNA]</scope>
    <source>
        <strain evidence="13">UZHbot4</strain>
    </source>
</reference>
<dbReference type="InterPro" id="IPR028612">
    <property type="entry name" value="Topoisom_1_IA"/>
</dbReference>
<feature type="compositionally biased region" description="Basic and acidic residues" evidence="9">
    <location>
        <begin position="302"/>
        <end position="317"/>
    </location>
</feature>
<comment type="similarity">
    <text evidence="2 8">Belongs to the type IA topoisomerase family.</text>
</comment>
<feature type="site" description="Interaction with DNA" evidence="8">
    <location>
        <position position="120"/>
    </location>
</feature>
<dbReference type="Gene3D" id="1.10.460.10">
    <property type="entry name" value="Topoisomerase I, domain 2"/>
    <property type="match status" value="1"/>
</dbReference>
<dbReference type="CDD" id="cd00186">
    <property type="entry name" value="TOP1Ac"/>
    <property type="match status" value="1"/>
</dbReference>
<evidence type="ECO:0000313" key="12">
    <source>
        <dbReference type="EMBL" id="KND60957.1"/>
    </source>
</evidence>
<evidence type="ECO:0000256" key="8">
    <source>
        <dbReference type="HAMAP-Rule" id="MF_00952"/>
    </source>
</evidence>
<dbReference type="SUPFAM" id="SSF56712">
    <property type="entry name" value="Prokaryotic type I DNA topoisomerase"/>
    <property type="match status" value="1"/>
</dbReference>
<dbReference type="InterPro" id="IPR006171">
    <property type="entry name" value="TOPRIM_dom"/>
</dbReference>
<dbReference type="EMBL" id="LFJJ01000037">
    <property type="protein sequence ID" value="KND60957.1"/>
    <property type="molecule type" value="Genomic_DNA"/>
</dbReference>
<gene>
    <name evidence="8" type="primary">topA</name>
    <name evidence="12" type="ORF">BVER_00825</name>
</gene>
<dbReference type="SMART" id="SM00493">
    <property type="entry name" value="TOPRIM"/>
    <property type="match status" value="1"/>
</dbReference>
<dbReference type="InterPro" id="IPR013825">
    <property type="entry name" value="Topo_IA_cen_sub2"/>
</dbReference>
<feature type="region of interest" description="Disordered" evidence="9">
    <location>
        <begin position="302"/>
        <end position="323"/>
    </location>
</feature>
<dbReference type="Gene3D" id="3.30.65.10">
    <property type="entry name" value="Bacterial Topoisomerase I, domain 1"/>
    <property type="match status" value="1"/>
</dbReference>
<evidence type="ECO:0000256" key="2">
    <source>
        <dbReference type="ARBA" id="ARBA00009446"/>
    </source>
</evidence>
<evidence type="ECO:0000313" key="13">
    <source>
        <dbReference type="Proteomes" id="UP000036959"/>
    </source>
</evidence>
<dbReference type="PANTHER" id="PTHR42785">
    <property type="entry name" value="DNA TOPOISOMERASE, TYPE IA, CORE"/>
    <property type="match status" value="1"/>
</dbReference>
<feature type="domain" description="Toprim" evidence="10">
    <location>
        <begin position="1"/>
        <end position="96"/>
    </location>
</feature>
<keyword evidence="5 8" id="KW-0799">Topoisomerase</keyword>
<evidence type="ECO:0000256" key="4">
    <source>
        <dbReference type="ARBA" id="ARBA00022842"/>
    </source>
</evidence>
<evidence type="ECO:0000256" key="5">
    <source>
        <dbReference type="ARBA" id="ARBA00023029"/>
    </source>
</evidence>
<dbReference type="Pfam" id="PF01751">
    <property type="entry name" value="Toprim"/>
    <property type="match status" value="1"/>
</dbReference>
<dbReference type="Proteomes" id="UP000036959">
    <property type="component" value="Unassembled WGS sequence"/>
</dbReference>
<dbReference type="GO" id="GO:0046872">
    <property type="term" value="F:metal ion binding"/>
    <property type="evidence" value="ECO:0007669"/>
    <property type="project" value="UniProtKB-KW"/>
</dbReference>
<feature type="region of interest" description="Disordered" evidence="9">
    <location>
        <begin position="641"/>
        <end position="665"/>
    </location>
</feature>
<keyword evidence="7 8" id="KW-0413">Isomerase</keyword>
<comment type="caution">
    <text evidence="8">Lacks conserved residue(s) required for the propagation of feature annotation.</text>
</comment>
<dbReference type="PROSITE" id="PS52039">
    <property type="entry name" value="TOPO_IA_2"/>
    <property type="match status" value="1"/>
</dbReference>
<evidence type="ECO:0000256" key="1">
    <source>
        <dbReference type="ARBA" id="ARBA00000213"/>
    </source>
</evidence>
<evidence type="ECO:0000256" key="6">
    <source>
        <dbReference type="ARBA" id="ARBA00023125"/>
    </source>
</evidence>
<feature type="site" description="Interaction with DNA" evidence="8">
    <location>
        <position position="129"/>
    </location>
</feature>
<comment type="subunit">
    <text evidence="8">Monomer.</text>
</comment>
<protein>
    <recommendedName>
        <fullName evidence="8">DNA topoisomerase 1</fullName>
        <ecNumber evidence="8">5.6.2.1</ecNumber>
    </recommendedName>
    <alternativeName>
        <fullName evidence="8">DNA topoisomerase I</fullName>
    </alternativeName>
</protein>
<comment type="catalytic activity">
    <reaction evidence="1 8">
        <text>ATP-independent breakage of single-stranded DNA, followed by passage and rejoining.</text>
        <dbReference type="EC" id="5.6.2.1"/>
    </reaction>
</comment>
<feature type="region of interest" description="Interaction with DNA" evidence="8">
    <location>
        <begin position="144"/>
        <end position="149"/>
    </location>
</feature>
<dbReference type="EC" id="5.6.2.1" evidence="8"/>
<dbReference type="PROSITE" id="PS50880">
    <property type="entry name" value="TOPRIM"/>
    <property type="match status" value="1"/>
</dbReference>
<feature type="site" description="Interaction with DNA" evidence="8">
    <location>
        <position position="124"/>
    </location>
</feature>
<dbReference type="InterPro" id="IPR003601">
    <property type="entry name" value="Topo_IA_2"/>
</dbReference>
<keyword evidence="3" id="KW-0479">Metal-binding</keyword>
<feature type="site" description="Interaction with DNA" evidence="8">
    <location>
        <position position="457"/>
    </location>
</feature>
<dbReference type="InterPro" id="IPR013824">
    <property type="entry name" value="Topo_IA_cen_sub1"/>
</dbReference>
<name>A0A0L0ME20_9BURK</name>
<dbReference type="Gene3D" id="2.70.20.10">
    <property type="entry name" value="Topoisomerase I, domain 3"/>
    <property type="match status" value="1"/>
</dbReference>
<sequence>MQEILGDDWKIIATYGHIRDLPDDEMGVSAPTYRPQYVLSERGARQVAAIKKAMASADEIYLGTDPDREGESISWHIKDACGITEYKRVRFNELTADYVRKVIAKPDKIDNQRVLAQETRRVEDRFLGYKVSPALSQIGGMKLSAGRVQSIANRIVVERELAIKFFKPTDHFGVKLDFGEWFAEWDTKAFVSEESPYVLDRELATRIAALASVTVAQFDEGRATRSPPAPFTTSTMQQAASVSLKMKTADAMDTAQKLFEKGLITYHRTDSPNLSADAVAAIFAYCDAAGLPRAEKHRQFKARESAQEGHEATRPTEFEVLEAGDTPQERALYRLIWQRAVASQMAEAKYATRTAVLSGGELDGKPVTFTAKGRTLLEPGWLSLTKGDQAEEQEAEVANPIPKLSKGSALTPAGEVVAKKTRAPARLTDASLIKILDERGIGRPSTFQSMVKTLLDRGYATQTSDMRLFATELGTYVYQALNGRFGFMDFDYTHDMEARLDEIAEGRAKYVDTVASFESDIDAEVARFLTDVKPRFPCPTCGRPMHRIEPDDKEPFWGCSGYPDDCKTTRPDANGKPGAAAGPALSAHKCRCGKPLIHLKRAASGDTKGYDFWGCSDRGTCSQTYPNKNGKPDYAAAMNKKPGGVQVGGKKPPAKKGGLALLKKH</sequence>
<evidence type="ECO:0000259" key="10">
    <source>
        <dbReference type="PROSITE" id="PS50880"/>
    </source>
</evidence>
<accession>A0A0L0ME20</accession>
<dbReference type="Pfam" id="PF01131">
    <property type="entry name" value="Topoisom_bac"/>
    <property type="match status" value="1"/>
</dbReference>
<organism evidence="12 13">
    <name type="scientific">Candidatus Burkholderia verschuerenii</name>
    <dbReference type="NCBI Taxonomy" id="242163"/>
    <lineage>
        <taxon>Bacteria</taxon>
        <taxon>Pseudomonadati</taxon>
        <taxon>Pseudomonadota</taxon>
        <taxon>Betaproteobacteria</taxon>
        <taxon>Burkholderiales</taxon>
        <taxon>Burkholderiaceae</taxon>
        <taxon>Burkholderia</taxon>
    </lineage>
</organism>
<proteinExistence type="inferred from homology"/>
<dbReference type="Gene3D" id="3.40.50.140">
    <property type="match status" value="1"/>
</dbReference>
<feature type="active site" description="O-(5'-phospho-DNA)-tyrosine intermediate" evidence="8">
    <location>
        <position position="266"/>
    </location>
</feature>
<dbReference type="AlphaFoldDB" id="A0A0L0ME20"/>
<dbReference type="InterPro" id="IPR023405">
    <property type="entry name" value="Topo_IA_core_domain"/>
</dbReference>
<evidence type="ECO:0000256" key="7">
    <source>
        <dbReference type="ARBA" id="ARBA00023235"/>
    </source>
</evidence>
<keyword evidence="13" id="KW-1185">Reference proteome</keyword>
<dbReference type="Gene3D" id="1.10.290.10">
    <property type="entry name" value="Topoisomerase I, domain 4"/>
    <property type="match status" value="1"/>
</dbReference>
<comment type="function">
    <text evidence="8">Releases the supercoiling and torsional tension of DNA, which is introduced during the DNA replication and transcription, by transiently cleaving and rejoining one strand of the DNA duplex. Introduces a single-strand break via transesterification at a target site in duplex DNA. The scissile phosphodiester is attacked by the catalytic tyrosine of the enzyme, resulting in the formation of a DNA-(5'-phosphotyrosyl)-enzyme intermediate and the expulsion of a 3'-OH DNA strand. The free DNA strand then undergoes passage around the unbroken strand, thus removing DNA supercoils. Finally, in the religation step, the DNA 3'-OH attacks the covalent intermediate to expel the active-site tyrosine and restore the DNA phosphodiester backbone.</text>
</comment>
<dbReference type="HAMAP" id="MF_00952">
    <property type="entry name" value="Topoisom_1_prok"/>
    <property type="match status" value="1"/>
</dbReference>
<dbReference type="InterPro" id="IPR013497">
    <property type="entry name" value="Topo_IA_cen"/>
</dbReference>
<feature type="site" description="Interaction with DNA" evidence="8">
    <location>
        <position position="121"/>
    </location>
</feature>
<evidence type="ECO:0000256" key="3">
    <source>
        <dbReference type="ARBA" id="ARBA00022723"/>
    </source>
</evidence>
<dbReference type="InterPro" id="IPR003602">
    <property type="entry name" value="Topo_IA_DNA-bd_dom"/>
</dbReference>
<evidence type="ECO:0000259" key="11">
    <source>
        <dbReference type="PROSITE" id="PS52039"/>
    </source>
</evidence>
<feature type="site" description="Interaction with DNA" evidence="8">
    <location>
        <position position="17"/>
    </location>
</feature>
<dbReference type="GO" id="GO:0003677">
    <property type="term" value="F:DNA binding"/>
    <property type="evidence" value="ECO:0007669"/>
    <property type="project" value="UniProtKB-KW"/>
</dbReference>
<evidence type="ECO:0000256" key="9">
    <source>
        <dbReference type="SAM" id="MobiDB-lite"/>
    </source>
</evidence>
<dbReference type="SMART" id="SM00436">
    <property type="entry name" value="TOP1Bc"/>
    <property type="match status" value="1"/>
</dbReference>
<dbReference type="InterPro" id="IPR000380">
    <property type="entry name" value="Topo_IA"/>
</dbReference>
<dbReference type="GO" id="GO:0003917">
    <property type="term" value="F:DNA topoisomerase type I (single strand cut, ATP-independent) activity"/>
    <property type="evidence" value="ECO:0007669"/>
    <property type="project" value="UniProtKB-UniRule"/>
</dbReference>
<keyword evidence="6 8" id="KW-0238">DNA-binding</keyword>
<dbReference type="PANTHER" id="PTHR42785:SF1">
    <property type="entry name" value="DNA TOPOISOMERASE"/>
    <property type="match status" value="1"/>
</dbReference>
<comment type="caution">
    <text evidence="12">The sequence shown here is derived from an EMBL/GenBank/DDBJ whole genome shotgun (WGS) entry which is preliminary data.</text>
</comment>
<dbReference type="GO" id="GO:0006265">
    <property type="term" value="P:DNA topological change"/>
    <property type="evidence" value="ECO:0007669"/>
    <property type="project" value="UniProtKB-UniRule"/>
</dbReference>
<feature type="domain" description="Topo IA-type catalytic" evidence="11">
    <location>
        <begin position="110"/>
        <end position="526"/>
    </location>
</feature>
<dbReference type="SMART" id="SM00437">
    <property type="entry name" value="TOP1Ac"/>
    <property type="match status" value="1"/>
</dbReference>
<keyword evidence="4" id="KW-0460">Magnesium</keyword>
<feature type="site" description="Interaction with DNA" evidence="8">
    <location>
        <position position="268"/>
    </location>
</feature>